<evidence type="ECO:0000256" key="3">
    <source>
        <dbReference type="ARBA" id="ARBA00023235"/>
    </source>
</evidence>
<dbReference type="SUPFAM" id="SSF55120">
    <property type="entry name" value="Pseudouridine synthase"/>
    <property type="match status" value="1"/>
</dbReference>
<dbReference type="RefSeq" id="WP_100255995.1">
    <property type="nucleotide sequence ID" value="NZ_CP011797.1"/>
</dbReference>
<dbReference type="Gene3D" id="3.30.2350.10">
    <property type="entry name" value="Pseudouridine synthase"/>
    <property type="match status" value="1"/>
</dbReference>
<dbReference type="AlphaFoldDB" id="A0A2K8KNZ0"/>
<dbReference type="GO" id="GO:0160140">
    <property type="term" value="F:23S rRNA pseudouridine(1911/1915/1917) synthase activity"/>
    <property type="evidence" value="ECO:0007669"/>
    <property type="project" value="UniProtKB-EC"/>
</dbReference>
<evidence type="ECO:0000256" key="5">
    <source>
        <dbReference type="ARBA" id="ARBA00056072"/>
    </source>
</evidence>
<evidence type="ECO:0000256" key="2">
    <source>
        <dbReference type="ARBA" id="ARBA00022884"/>
    </source>
</evidence>
<dbReference type="Gene3D" id="3.10.290.10">
    <property type="entry name" value="RNA-binding S4 domain"/>
    <property type="match status" value="1"/>
</dbReference>
<dbReference type="GO" id="GO:0016829">
    <property type="term" value="F:lyase activity"/>
    <property type="evidence" value="ECO:0007669"/>
    <property type="project" value="UniProtKB-KW"/>
</dbReference>
<dbReference type="NCBIfam" id="NF008385">
    <property type="entry name" value="PRK11180.1"/>
    <property type="match status" value="1"/>
</dbReference>
<comment type="catalytic activity">
    <reaction evidence="4">
        <text>uridine(1911/1915/1917) in 23S rRNA = pseudouridine(1911/1915/1917) in 23S rRNA</text>
        <dbReference type="Rhea" id="RHEA:42524"/>
        <dbReference type="Rhea" id="RHEA-COMP:10097"/>
        <dbReference type="Rhea" id="RHEA-COMP:10098"/>
        <dbReference type="ChEBI" id="CHEBI:65314"/>
        <dbReference type="ChEBI" id="CHEBI:65315"/>
        <dbReference type="EC" id="5.4.99.23"/>
    </reaction>
</comment>
<comment type="similarity">
    <text evidence="1 8">Belongs to the pseudouridine synthase RluA family.</text>
</comment>
<dbReference type="PANTHER" id="PTHR21600">
    <property type="entry name" value="MITOCHONDRIAL RNA PSEUDOURIDINE SYNTHASE"/>
    <property type="match status" value="1"/>
</dbReference>
<evidence type="ECO:0000259" key="9">
    <source>
        <dbReference type="Pfam" id="PF00849"/>
    </source>
</evidence>
<evidence type="ECO:0000313" key="11">
    <source>
        <dbReference type="Proteomes" id="UP000229757"/>
    </source>
</evidence>
<dbReference type="FunFam" id="3.30.2350.10:FF:000006">
    <property type="entry name" value="Pseudouridine synthase"/>
    <property type="match status" value="1"/>
</dbReference>
<accession>A0A2K8KNZ0</accession>
<keyword evidence="2 7" id="KW-0694">RNA-binding</keyword>
<keyword evidence="3 8" id="KW-0413">Isomerase</keyword>
<dbReference type="InterPro" id="IPR050188">
    <property type="entry name" value="RluA_PseudoU_synthase"/>
</dbReference>
<keyword evidence="11" id="KW-1185">Reference proteome</keyword>
<dbReference type="PROSITE" id="PS01129">
    <property type="entry name" value="PSI_RLU"/>
    <property type="match status" value="1"/>
</dbReference>
<dbReference type="KEGG" id="rfo:REIFOR_00426"/>
<sequence>MTDTTDSIKETKIVPLDQGHKRFDQVAALLFDDYSRSRIQNWISGGQLTVDGKTRRNRDKLIGGETLVLDAVLEVNEGWAAQSIELNVVYQDEHIIVINKPAGLVVHPGAGNPDGTMLNALLYRYPELASVPRAGIVHRLDKDTTGLMVVARTLQAQTGLAEQLQDRSMGREYSAICMGVMISGGTIDAPIDRHPKQRTKMAVAPLTMGKEAVTHYRVIKRLRNHTLVRCKLETGRTHQIRVHMSHIGNPIVGDPVYAGRSRLPKGVTLEVMTVMKRFKRQALHAGYLELIHPQTGLQMHWEADIPADFQELLDEMEHELKVYGTEFDL</sequence>
<dbReference type="OrthoDB" id="9807829at2"/>
<dbReference type="CDD" id="cd02869">
    <property type="entry name" value="PseudoU_synth_RluA_like"/>
    <property type="match status" value="1"/>
</dbReference>
<reference evidence="10 11" key="1">
    <citation type="journal article" date="2017" name="Environ. Microbiol.">
        <title>Genomic and physiological analyses of 'Reinekea forsetii' reveal a versatile opportunistic lifestyle during spring algae blooms.</title>
        <authorList>
            <person name="Avci B."/>
            <person name="Hahnke R.L."/>
            <person name="Chafee M."/>
            <person name="Fischer T."/>
            <person name="Gruber-Vodicka H."/>
            <person name="Tegetmeyer H.E."/>
            <person name="Harder J."/>
            <person name="Fuchs B.M."/>
            <person name="Amann R.I."/>
            <person name="Teeling H."/>
        </authorList>
    </citation>
    <scope>NUCLEOTIDE SEQUENCE [LARGE SCALE GENOMIC DNA]</scope>
    <source>
        <strain evidence="10 11">Hel1_31_D35</strain>
    </source>
</reference>
<dbReference type="CDD" id="cd00165">
    <property type="entry name" value="S4"/>
    <property type="match status" value="1"/>
</dbReference>
<keyword evidence="10" id="KW-0456">Lyase</keyword>
<dbReference type="InterPro" id="IPR006224">
    <property type="entry name" value="PsdUridine_synth_RluA-like_CS"/>
</dbReference>
<feature type="domain" description="Pseudouridine synthase RsuA/RluA-like" evidence="9">
    <location>
        <begin position="94"/>
        <end position="246"/>
    </location>
</feature>
<evidence type="ECO:0000256" key="1">
    <source>
        <dbReference type="ARBA" id="ARBA00010876"/>
    </source>
</evidence>
<dbReference type="InterPro" id="IPR020103">
    <property type="entry name" value="PsdUridine_synth_cat_dom_sf"/>
</dbReference>
<protein>
    <recommendedName>
        <fullName evidence="8">Pseudouridine synthase</fullName>
        <ecNumber evidence="8">5.4.99.-</ecNumber>
    </recommendedName>
</protein>
<dbReference type="InterPro" id="IPR006145">
    <property type="entry name" value="PsdUridine_synth_RsuA/RluA"/>
</dbReference>
<evidence type="ECO:0000313" key="10">
    <source>
        <dbReference type="EMBL" id="ATX75601.1"/>
    </source>
</evidence>
<evidence type="ECO:0000256" key="7">
    <source>
        <dbReference type="PROSITE-ProRule" id="PRU00182"/>
    </source>
</evidence>
<evidence type="ECO:0000256" key="8">
    <source>
        <dbReference type="RuleBase" id="RU362028"/>
    </source>
</evidence>
<dbReference type="PANTHER" id="PTHR21600:SF44">
    <property type="entry name" value="RIBOSOMAL LARGE SUBUNIT PSEUDOURIDINE SYNTHASE D"/>
    <property type="match status" value="1"/>
</dbReference>
<name>A0A2K8KNZ0_9GAMM</name>
<dbReference type="Pfam" id="PF00849">
    <property type="entry name" value="PseudoU_synth_2"/>
    <property type="match status" value="1"/>
</dbReference>
<dbReference type="InterPro" id="IPR036986">
    <property type="entry name" value="S4_RNA-bd_sf"/>
</dbReference>
<dbReference type="PROSITE" id="PS50889">
    <property type="entry name" value="S4"/>
    <property type="match status" value="1"/>
</dbReference>
<comment type="function">
    <text evidence="5">Responsible for synthesis of pseudouridine from uracil at positions 1911, 1915 and 1917 in 23S ribosomal RNA.</text>
</comment>
<dbReference type="NCBIfam" id="TIGR00005">
    <property type="entry name" value="rluA_subfam"/>
    <property type="match status" value="1"/>
</dbReference>
<dbReference type="Proteomes" id="UP000229757">
    <property type="component" value="Chromosome"/>
</dbReference>
<evidence type="ECO:0000256" key="6">
    <source>
        <dbReference type="PIRSR" id="PIRSR606225-1"/>
    </source>
</evidence>
<proteinExistence type="inferred from homology"/>
<dbReference type="GO" id="GO:0000455">
    <property type="term" value="P:enzyme-directed rRNA pseudouridine synthesis"/>
    <property type="evidence" value="ECO:0007669"/>
    <property type="project" value="TreeGrafter"/>
</dbReference>
<comment type="catalytic activity">
    <reaction evidence="8">
        <text>a uridine in RNA = a pseudouridine in RNA</text>
        <dbReference type="Rhea" id="RHEA:48348"/>
        <dbReference type="Rhea" id="RHEA-COMP:12068"/>
        <dbReference type="Rhea" id="RHEA-COMP:12069"/>
        <dbReference type="ChEBI" id="CHEBI:65314"/>
        <dbReference type="ChEBI" id="CHEBI:65315"/>
    </reaction>
</comment>
<dbReference type="GO" id="GO:0003723">
    <property type="term" value="F:RNA binding"/>
    <property type="evidence" value="ECO:0007669"/>
    <property type="project" value="UniProtKB-KW"/>
</dbReference>
<dbReference type="EMBL" id="CP011797">
    <property type="protein sequence ID" value="ATX75601.1"/>
    <property type="molecule type" value="Genomic_DNA"/>
</dbReference>
<organism evidence="10 11">
    <name type="scientific">Reinekea forsetii</name>
    <dbReference type="NCBI Taxonomy" id="1336806"/>
    <lineage>
        <taxon>Bacteria</taxon>
        <taxon>Pseudomonadati</taxon>
        <taxon>Pseudomonadota</taxon>
        <taxon>Gammaproteobacteria</taxon>
        <taxon>Oceanospirillales</taxon>
        <taxon>Saccharospirillaceae</taxon>
        <taxon>Reinekea</taxon>
    </lineage>
</organism>
<dbReference type="EC" id="5.4.99.-" evidence="8"/>
<evidence type="ECO:0000256" key="4">
    <source>
        <dbReference type="ARBA" id="ARBA00036882"/>
    </source>
</evidence>
<feature type="active site" evidence="6">
    <location>
        <position position="141"/>
    </location>
</feature>
<gene>
    <name evidence="10" type="ORF">REIFOR_00426</name>
</gene>
<dbReference type="InterPro" id="IPR006225">
    <property type="entry name" value="PsdUridine_synth_RluC/D"/>
</dbReference>